<dbReference type="AlphaFoldDB" id="A0A4P2VGQ8"/>
<dbReference type="Pfam" id="PF17147">
    <property type="entry name" value="PFOR_II"/>
    <property type="match status" value="1"/>
</dbReference>
<dbReference type="EMBL" id="AP018732">
    <property type="protein sequence ID" value="BBE42623.1"/>
    <property type="molecule type" value="Genomic_DNA"/>
</dbReference>
<evidence type="ECO:0000256" key="1">
    <source>
        <dbReference type="ARBA" id="ARBA00011595"/>
    </source>
</evidence>
<dbReference type="Proteomes" id="UP000509448">
    <property type="component" value="Chromosome"/>
</dbReference>
<evidence type="ECO:0000259" key="3">
    <source>
        <dbReference type="Pfam" id="PF01855"/>
    </source>
</evidence>
<evidence type="ECO:0000313" key="5">
    <source>
        <dbReference type="EMBL" id="BBE42623.1"/>
    </source>
</evidence>
<dbReference type="EC" id="1.2.7.1" evidence="5"/>
<keyword evidence="2 5" id="KW-0560">Oxidoreductase</keyword>
<dbReference type="InterPro" id="IPR050722">
    <property type="entry name" value="Pyruvate:ferred/Flavod_OxRd"/>
</dbReference>
<organism evidence="5 6">
    <name type="scientific">Conexivisphaera calida</name>
    <dbReference type="NCBI Taxonomy" id="1874277"/>
    <lineage>
        <taxon>Archaea</taxon>
        <taxon>Nitrososphaerota</taxon>
        <taxon>Conexivisphaeria</taxon>
        <taxon>Conexivisphaerales</taxon>
        <taxon>Conexivisphaeraceae</taxon>
        <taxon>Conexivisphaera</taxon>
    </lineage>
</organism>
<keyword evidence="6" id="KW-1185">Reference proteome</keyword>
<dbReference type="SUPFAM" id="SSF52518">
    <property type="entry name" value="Thiamin diphosphate-binding fold (THDP-binding)"/>
    <property type="match status" value="1"/>
</dbReference>
<accession>A0A4P2VGQ8</accession>
<dbReference type="PANTHER" id="PTHR32154">
    <property type="entry name" value="PYRUVATE-FLAVODOXIN OXIDOREDUCTASE-RELATED"/>
    <property type="match status" value="1"/>
</dbReference>
<name>A0A4P2VGQ8_9ARCH</name>
<dbReference type="Pfam" id="PF01855">
    <property type="entry name" value="POR_N"/>
    <property type="match status" value="1"/>
</dbReference>
<dbReference type="Gene3D" id="3.40.50.970">
    <property type="match status" value="1"/>
</dbReference>
<dbReference type="InterPro" id="IPR033412">
    <property type="entry name" value="PFOR_II"/>
</dbReference>
<feature type="domain" description="Pyruvate:ferredoxin oxidoreductase core" evidence="4">
    <location>
        <begin position="267"/>
        <end position="370"/>
    </location>
</feature>
<evidence type="ECO:0000259" key="4">
    <source>
        <dbReference type="Pfam" id="PF17147"/>
    </source>
</evidence>
<dbReference type="PANTHER" id="PTHR32154:SF0">
    <property type="entry name" value="PYRUVATE-FLAVODOXIN OXIDOREDUCTASE-RELATED"/>
    <property type="match status" value="1"/>
</dbReference>
<proteinExistence type="predicted"/>
<evidence type="ECO:0000313" key="6">
    <source>
        <dbReference type="Proteomes" id="UP000509448"/>
    </source>
</evidence>
<dbReference type="FunFam" id="3.40.50.970:FF:000012">
    <property type="entry name" value="Pyruvate:ferredoxin (Flavodoxin) oxidoreductase"/>
    <property type="match status" value="1"/>
</dbReference>
<dbReference type="SUPFAM" id="SSF52922">
    <property type="entry name" value="TK C-terminal domain-like"/>
    <property type="match status" value="1"/>
</dbReference>
<sequence>MMEVQQRVEMKKVFITGDDAVAHAARQSRVDLVAAYPITPQTVIVERIADFAANGEFEGEFVAVESEHSAMSACIGGALTGARVFTATASQGLAFMHEMLYAASGLRLPMVMAVANRALNSPLNIHNDHSDIMGSRDSGWILLFAENAEEAYDRVIQGFRISEAVNLPVAVNLDGFTLTHSAEVVNMLSDEAVGAFVGRPPRRNTLLDKEPKSFGMMALPDTYQFFKEDQQRAIEGSRQAILAVEREYGELSNRKYGPIKAFRAEDADVVMIMLGSYAGTARAAVEATRSEGIRAGVVSLGWYRPFPADELLRAVEGASTLLVMDRSVSYGAIAHPLASDVMAALYRAGIRKRVVNVAYGLGGRWFTEDDARRLFRYASKPGPDFESFFYYGGESE</sequence>
<dbReference type="GO" id="GO:0006979">
    <property type="term" value="P:response to oxidative stress"/>
    <property type="evidence" value="ECO:0007669"/>
    <property type="project" value="TreeGrafter"/>
</dbReference>
<gene>
    <name evidence="5" type="ORF">NAS2_1234</name>
</gene>
<dbReference type="CDD" id="cd07034">
    <property type="entry name" value="TPP_PYR_PFOR_IOR-alpha_like"/>
    <property type="match status" value="1"/>
</dbReference>
<dbReference type="Gene3D" id="3.40.50.920">
    <property type="match status" value="1"/>
</dbReference>
<comment type="subunit">
    <text evidence="1">Heterotetramer of one alpha, one beta, one delta and one gamma chain.</text>
</comment>
<feature type="domain" description="Pyruvate flavodoxin/ferredoxin oxidoreductase pyrimidine binding" evidence="3">
    <location>
        <begin position="23"/>
        <end position="241"/>
    </location>
</feature>
<dbReference type="InterPro" id="IPR002880">
    <property type="entry name" value="Pyrv_Fd/Flavodoxin_OxRdtase_N"/>
</dbReference>
<dbReference type="InterPro" id="IPR029061">
    <property type="entry name" value="THDP-binding"/>
</dbReference>
<evidence type="ECO:0000256" key="2">
    <source>
        <dbReference type="ARBA" id="ARBA00023002"/>
    </source>
</evidence>
<keyword evidence="5" id="KW-0670">Pyruvate</keyword>
<dbReference type="InterPro" id="IPR009014">
    <property type="entry name" value="Transketo_C/PFOR_II"/>
</dbReference>
<reference evidence="5 6" key="1">
    <citation type="journal article" date="2019" name="ISME J.">
        <title>Isolation and characterization of a thermophilic sulfur- and iron-reducing thaumarchaeote from a terrestrial acidic hot spring.</title>
        <authorList>
            <person name="Kato S."/>
            <person name="Itoh T."/>
            <person name="Yuki M."/>
            <person name="Nagamori M."/>
            <person name="Ohnishi M."/>
            <person name="Uematsu K."/>
            <person name="Suzuki K."/>
            <person name="Takashina T."/>
            <person name="Ohkuma M."/>
        </authorList>
    </citation>
    <scope>NUCLEOTIDE SEQUENCE [LARGE SCALE GENOMIC DNA]</scope>
    <source>
        <strain evidence="5 6">NAS-02</strain>
    </source>
</reference>
<dbReference type="KEGG" id="ccai:NAS2_1234"/>
<protein>
    <submittedName>
        <fullName evidence="5">Pyruvate:ferredoxin oxidoreductase, alpha subunit</fullName>
        <ecNumber evidence="5">1.2.7.1</ecNumber>
    </submittedName>
</protein>
<dbReference type="GO" id="GO:0019164">
    <property type="term" value="F:pyruvate synthase activity"/>
    <property type="evidence" value="ECO:0007669"/>
    <property type="project" value="UniProtKB-EC"/>
</dbReference>